<proteinExistence type="inferred from homology"/>
<gene>
    <name evidence="5" type="ORF">ACHAXA_011317</name>
</gene>
<dbReference type="Gene3D" id="2.60.120.650">
    <property type="entry name" value="Cupin"/>
    <property type="match status" value="1"/>
</dbReference>
<evidence type="ECO:0000256" key="1">
    <source>
        <dbReference type="ARBA" id="ARBA00022723"/>
    </source>
</evidence>
<evidence type="ECO:0000256" key="2">
    <source>
        <dbReference type="ARBA" id="ARBA00023004"/>
    </source>
</evidence>
<keyword evidence="6" id="KW-1185">Reference proteome</keyword>
<dbReference type="GO" id="GO:0005506">
    <property type="term" value="F:iron ion binding"/>
    <property type="evidence" value="ECO:0007669"/>
    <property type="project" value="UniProtKB-UniRule"/>
</dbReference>
<keyword evidence="3" id="KW-0805">Transcription regulation</keyword>
<dbReference type="PANTHER" id="PTHR13096">
    <property type="entry name" value="MINA53 MYC INDUCED NUCLEAR ANTIGEN"/>
    <property type="match status" value="1"/>
</dbReference>
<dbReference type="GO" id="GO:0016706">
    <property type="term" value="F:2-oxoglutarate-dependent dioxygenase activity"/>
    <property type="evidence" value="ECO:0007669"/>
    <property type="project" value="UniProtKB-UniRule"/>
</dbReference>
<comment type="caution">
    <text evidence="5">The sequence shown here is derived from an EMBL/GenBank/DDBJ whole genome shotgun (WGS) entry which is preliminary data.</text>
</comment>
<keyword evidence="2 3" id="KW-0408">Iron</keyword>
<name>A0ABD3RBH0_9STRA</name>
<dbReference type="Pfam" id="PF08007">
    <property type="entry name" value="JmjC_2"/>
    <property type="match status" value="1"/>
</dbReference>
<feature type="domain" description="JmjC" evidence="4">
    <location>
        <begin position="135"/>
        <end position="302"/>
    </location>
</feature>
<dbReference type="InterPro" id="IPR039994">
    <property type="entry name" value="NO66-like"/>
</dbReference>
<dbReference type="InterPro" id="IPR003347">
    <property type="entry name" value="JmjC_dom"/>
</dbReference>
<comment type="cofactor">
    <cofactor evidence="3">
        <name>Fe(2+)</name>
        <dbReference type="ChEBI" id="CHEBI:29033"/>
    </cofactor>
    <text evidence="3">Binds 1 Fe(2+) ion per subunit.</text>
</comment>
<comment type="similarity">
    <text evidence="3">Belongs to the ROX family.</text>
</comment>
<dbReference type="Proteomes" id="UP001530377">
    <property type="component" value="Unassembled WGS sequence"/>
</dbReference>
<evidence type="ECO:0000313" key="5">
    <source>
        <dbReference type="EMBL" id="KAL3809722.1"/>
    </source>
</evidence>
<dbReference type="PANTHER" id="PTHR13096:SF8">
    <property type="entry name" value="RIBOSOMAL OXYGENASE 1"/>
    <property type="match status" value="1"/>
</dbReference>
<dbReference type="AlphaFoldDB" id="A0ABD3RBH0"/>
<dbReference type="GO" id="GO:0005634">
    <property type="term" value="C:nucleus"/>
    <property type="evidence" value="ECO:0007669"/>
    <property type="project" value="UniProtKB-SubCell"/>
</dbReference>
<evidence type="ECO:0000313" key="6">
    <source>
        <dbReference type="Proteomes" id="UP001530377"/>
    </source>
</evidence>
<dbReference type="SUPFAM" id="SSF51197">
    <property type="entry name" value="Clavaminate synthase-like"/>
    <property type="match status" value="1"/>
</dbReference>
<organism evidence="5 6">
    <name type="scientific">Cyclostephanos tholiformis</name>
    <dbReference type="NCBI Taxonomy" id="382380"/>
    <lineage>
        <taxon>Eukaryota</taxon>
        <taxon>Sar</taxon>
        <taxon>Stramenopiles</taxon>
        <taxon>Ochrophyta</taxon>
        <taxon>Bacillariophyta</taxon>
        <taxon>Coscinodiscophyceae</taxon>
        <taxon>Thalassiosirophycidae</taxon>
        <taxon>Stephanodiscales</taxon>
        <taxon>Stephanodiscaceae</taxon>
        <taxon>Cyclostephanos</taxon>
    </lineage>
</organism>
<sequence length="508" mass="56811">MSSAFHIIASSRCQLGLERAANHDSGENAPEIQLGNEQAAKHEKKEIRLLPVRYFFHAIYQKQPAIYRSTHETYRISETRHNCPLLRAFSMDWDDVAALLRHCHHEHTTTGTSPPLIFQNGIAITDPYTLYASNPHAAYLDGCSIIINHADLHHPIIAQLCNNLQQTFPHVYANAYLTPACSHAVAAHADDRDVLVMQILGRKKWKVYKKVPVEYPFEKEQAGKNGNKIDSSVLRGGLCFNNKDVILGQGDILYLPRGYVHEATTEDFDGVTSGYEPSFHVTLAIATHDWCLSVLLSETIRQTLDSVTHFRMALPIGPSEEYTGFGSDENSSITENPCLTQQLSEAMSLIQSAMTPDLVEQRLREKYRIHNAHAYEHRQRILSTQQSKKRKSIDDNNGCVGSAAASSLCLHSVVRLSTPQERDSVSMDEGRLRGLTVRKETISILMKILSKLKSDTDLKVAIKDLLDIAISDDVEIDRTSLSMVCDFTLLSFARCCVELGALAVERLS</sequence>
<keyword evidence="1 3" id="KW-0479">Metal-binding</keyword>
<keyword evidence="3" id="KW-0804">Transcription</keyword>
<evidence type="ECO:0000259" key="4">
    <source>
        <dbReference type="PROSITE" id="PS51184"/>
    </source>
</evidence>
<keyword evidence="3" id="KW-0223">Dioxygenase</keyword>
<protein>
    <recommendedName>
        <fullName evidence="3">Bifunctional lysine-specific demethylase and histidyl-hydroxylase</fullName>
        <ecNumber evidence="3">1.14.11.-</ecNumber>
    </recommendedName>
</protein>
<comment type="function">
    <text evidence="3">Oxygenase that can act as both a histone lysine demethylase and a ribosomal histidine hydroxylase.</text>
</comment>
<dbReference type="EMBL" id="JALLPB020000383">
    <property type="protein sequence ID" value="KAL3809722.1"/>
    <property type="molecule type" value="Genomic_DNA"/>
</dbReference>
<reference evidence="5 6" key="1">
    <citation type="submission" date="2024-10" db="EMBL/GenBank/DDBJ databases">
        <title>Updated reference genomes for cyclostephanoid diatoms.</title>
        <authorList>
            <person name="Roberts W.R."/>
            <person name="Alverson A.J."/>
        </authorList>
    </citation>
    <scope>NUCLEOTIDE SEQUENCE [LARGE SCALE GENOMIC DNA]</scope>
    <source>
        <strain evidence="5 6">AJA228-03</strain>
    </source>
</reference>
<comment type="subcellular location">
    <subcellularLocation>
        <location evidence="3">Nucleus</location>
    </subcellularLocation>
</comment>
<accession>A0ABD3RBH0</accession>
<keyword evidence="3" id="KW-0560">Oxidoreductase</keyword>
<dbReference type="PROSITE" id="PS51184">
    <property type="entry name" value="JMJC"/>
    <property type="match status" value="1"/>
</dbReference>
<evidence type="ECO:0000256" key="3">
    <source>
        <dbReference type="RuleBase" id="RU366061"/>
    </source>
</evidence>
<keyword evidence="3" id="KW-0539">Nucleus</keyword>
<dbReference type="EC" id="1.14.11.-" evidence="3"/>